<dbReference type="Pfam" id="PF02386">
    <property type="entry name" value="TrkH"/>
    <property type="match status" value="1"/>
</dbReference>
<keyword evidence="4" id="KW-1003">Cell membrane</keyword>
<organism evidence="10">
    <name type="scientific">Candidatus Methanogaster sp. ANME-2c ERB4</name>
    <dbReference type="NCBI Taxonomy" id="2759911"/>
    <lineage>
        <taxon>Archaea</taxon>
        <taxon>Methanobacteriati</taxon>
        <taxon>Methanobacteriota</taxon>
        <taxon>Stenosarchaea group</taxon>
        <taxon>Methanomicrobia</taxon>
        <taxon>Methanosarcinales</taxon>
        <taxon>ANME-2 cluster</taxon>
        <taxon>Candidatus Methanogasteraceae</taxon>
        <taxon>Candidatus Methanogaster</taxon>
    </lineage>
</organism>
<protein>
    <submittedName>
        <fullName evidence="10">Uncharacterized protein</fullName>
    </submittedName>
</protein>
<evidence type="ECO:0000256" key="4">
    <source>
        <dbReference type="ARBA" id="ARBA00022475"/>
    </source>
</evidence>
<dbReference type="PANTHER" id="PTHR32024">
    <property type="entry name" value="TRK SYSTEM POTASSIUM UPTAKE PROTEIN TRKG-RELATED"/>
    <property type="match status" value="1"/>
</dbReference>
<gene>
    <name evidence="10" type="ORF">ANJBEOKM_00013</name>
</gene>
<feature type="transmembrane region" description="Helical" evidence="9">
    <location>
        <begin position="140"/>
        <end position="161"/>
    </location>
</feature>
<keyword evidence="8 9" id="KW-0472">Membrane</keyword>
<keyword evidence="5 9" id="KW-0812">Transmembrane</keyword>
<evidence type="ECO:0000256" key="5">
    <source>
        <dbReference type="ARBA" id="ARBA00022692"/>
    </source>
</evidence>
<keyword evidence="3" id="KW-0813">Transport</keyword>
<evidence type="ECO:0000256" key="2">
    <source>
        <dbReference type="ARBA" id="ARBA00009137"/>
    </source>
</evidence>
<evidence type="ECO:0000256" key="6">
    <source>
        <dbReference type="ARBA" id="ARBA00022989"/>
    </source>
</evidence>
<feature type="transmembrane region" description="Helical" evidence="9">
    <location>
        <begin position="65"/>
        <end position="89"/>
    </location>
</feature>
<feature type="transmembrane region" description="Helical" evidence="9">
    <location>
        <begin position="109"/>
        <end position="128"/>
    </location>
</feature>
<dbReference type="PANTHER" id="PTHR32024:SF2">
    <property type="entry name" value="TRK SYSTEM POTASSIUM UPTAKE PROTEIN TRKG-RELATED"/>
    <property type="match status" value="1"/>
</dbReference>
<dbReference type="GO" id="GO:0030001">
    <property type="term" value="P:metal ion transport"/>
    <property type="evidence" value="ECO:0007669"/>
    <property type="project" value="UniProtKB-ARBA"/>
</dbReference>
<sequence>MVIAALGWLIIPLFYAVPFVIGARMPFLDAYFESMSGWPGTGLAMIAHPLELTYTMQFPRSFMQWLGGVGVIVLMMMIIIRPGTCMYALYHVEGRGEKTTPRIIDTIRIIWRIYLALTVVAIRLLWVAGMPIRDAINCAMIGSVLVISWSLMGASVSTTAWQSRSYSSRSC</sequence>
<dbReference type="EMBL" id="MT631376">
    <property type="protein sequence ID" value="QNO49273.1"/>
    <property type="molecule type" value="Genomic_DNA"/>
</dbReference>
<evidence type="ECO:0000313" key="10">
    <source>
        <dbReference type="EMBL" id="QNO49273.1"/>
    </source>
</evidence>
<comment type="subcellular location">
    <subcellularLocation>
        <location evidence="1">Cell membrane</location>
        <topology evidence="1">Multi-pass membrane protein</topology>
    </subcellularLocation>
</comment>
<name>A0A7G9YMN9_9EURY</name>
<evidence type="ECO:0000256" key="1">
    <source>
        <dbReference type="ARBA" id="ARBA00004651"/>
    </source>
</evidence>
<accession>A0A7G9YMN9</accession>
<dbReference type="GO" id="GO:0005886">
    <property type="term" value="C:plasma membrane"/>
    <property type="evidence" value="ECO:0007669"/>
    <property type="project" value="UniProtKB-SubCell"/>
</dbReference>
<keyword evidence="6 9" id="KW-1133">Transmembrane helix</keyword>
<reference evidence="10" key="1">
    <citation type="submission" date="2020-06" db="EMBL/GenBank/DDBJ databases">
        <title>Unique genomic features of the anaerobic methanotrophic archaea.</title>
        <authorList>
            <person name="Chadwick G.L."/>
            <person name="Skennerton C.T."/>
            <person name="Laso-Perez R."/>
            <person name="Leu A.O."/>
            <person name="Speth D.R."/>
            <person name="Yu H."/>
            <person name="Morgan-Lang C."/>
            <person name="Hatzenpichler R."/>
            <person name="Goudeau D."/>
            <person name="Malmstrom R."/>
            <person name="Brazelton W.J."/>
            <person name="Woyke T."/>
            <person name="Hallam S.J."/>
            <person name="Tyson G.W."/>
            <person name="Wegener G."/>
            <person name="Boetius A."/>
            <person name="Orphan V."/>
        </authorList>
    </citation>
    <scope>NUCLEOTIDE SEQUENCE</scope>
</reference>
<dbReference type="AlphaFoldDB" id="A0A7G9YMN9"/>
<dbReference type="GO" id="GO:0008324">
    <property type="term" value="F:monoatomic cation transmembrane transporter activity"/>
    <property type="evidence" value="ECO:0007669"/>
    <property type="project" value="InterPro"/>
</dbReference>
<keyword evidence="7" id="KW-0406">Ion transport</keyword>
<comment type="similarity">
    <text evidence="2">Belongs to the TrkH potassium transport family.</text>
</comment>
<evidence type="ECO:0000256" key="7">
    <source>
        <dbReference type="ARBA" id="ARBA00023065"/>
    </source>
</evidence>
<evidence type="ECO:0000256" key="8">
    <source>
        <dbReference type="ARBA" id="ARBA00023136"/>
    </source>
</evidence>
<evidence type="ECO:0000256" key="9">
    <source>
        <dbReference type="SAM" id="Phobius"/>
    </source>
</evidence>
<proteinExistence type="inferred from homology"/>
<dbReference type="InterPro" id="IPR003445">
    <property type="entry name" value="Cat_transpt"/>
</dbReference>
<evidence type="ECO:0000256" key="3">
    <source>
        <dbReference type="ARBA" id="ARBA00022448"/>
    </source>
</evidence>